<sequence length="56" mass="6880">MLFIFFLILIWRIKRHIRLHGLKWNSFRQEWCGHVKDIESLKNGLLNVRYSIELVV</sequence>
<organism evidence="1 2">
    <name type="scientific">Orientia tsutsugamushi</name>
    <name type="common">Rickettsia tsutsugamushi</name>
    <dbReference type="NCBI Taxonomy" id="784"/>
    <lineage>
        <taxon>Bacteria</taxon>
        <taxon>Pseudomonadati</taxon>
        <taxon>Pseudomonadota</taxon>
        <taxon>Alphaproteobacteria</taxon>
        <taxon>Rickettsiales</taxon>
        <taxon>Rickettsiaceae</taxon>
        <taxon>Rickettsieae</taxon>
        <taxon>Orientia</taxon>
    </lineage>
</organism>
<reference evidence="2" key="1">
    <citation type="submission" date="2018-03" db="EMBL/GenBank/DDBJ databases">
        <authorList>
            <person name="Batty M. E."/>
            <person name="Batty M E."/>
        </authorList>
    </citation>
    <scope>NUCLEOTIDE SEQUENCE [LARGE SCALE GENOMIC DNA]</scope>
</reference>
<accession>A0A2U3QMX4</accession>
<gene>
    <name evidence="1" type="primary">traD</name>
    <name evidence="1" type="ORF">KARP_00027</name>
</gene>
<name>A0A2U3QMX4_ORITS</name>
<dbReference type="Proteomes" id="UP000245243">
    <property type="component" value="Chromosome I"/>
</dbReference>
<dbReference type="EMBL" id="LS398548">
    <property type="protein sequence ID" value="SPR02325.1"/>
    <property type="molecule type" value="Genomic_DNA"/>
</dbReference>
<evidence type="ECO:0000313" key="2">
    <source>
        <dbReference type="Proteomes" id="UP000245243"/>
    </source>
</evidence>
<dbReference type="AlphaFoldDB" id="A0A2U3QMX4"/>
<proteinExistence type="predicted"/>
<evidence type="ECO:0000313" key="1">
    <source>
        <dbReference type="EMBL" id="SPR02325.1"/>
    </source>
</evidence>
<protein>
    <submittedName>
        <fullName evidence="1">Conjugal transfer protein TraD</fullName>
    </submittedName>
</protein>